<dbReference type="Proteomes" id="UP000076722">
    <property type="component" value="Unassembled WGS sequence"/>
</dbReference>
<dbReference type="AlphaFoldDB" id="A0A164N484"/>
<gene>
    <name evidence="2" type="ORF">SISNIDRAFT_471089</name>
</gene>
<reference evidence="2 3" key="1">
    <citation type="journal article" date="2016" name="Mol. Biol. Evol.">
        <title>Comparative Genomics of Early-Diverging Mushroom-Forming Fungi Provides Insights into the Origins of Lignocellulose Decay Capabilities.</title>
        <authorList>
            <person name="Nagy L.G."/>
            <person name="Riley R."/>
            <person name="Tritt A."/>
            <person name="Adam C."/>
            <person name="Daum C."/>
            <person name="Floudas D."/>
            <person name="Sun H."/>
            <person name="Yadav J.S."/>
            <person name="Pangilinan J."/>
            <person name="Larsson K.H."/>
            <person name="Matsuura K."/>
            <person name="Barry K."/>
            <person name="Labutti K."/>
            <person name="Kuo R."/>
            <person name="Ohm R.A."/>
            <person name="Bhattacharya S.S."/>
            <person name="Shirouzu T."/>
            <person name="Yoshinaga Y."/>
            <person name="Martin F.M."/>
            <person name="Grigoriev I.V."/>
            <person name="Hibbett D.S."/>
        </authorList>
    </citation>
    <scope>NUCLEOTIDE SEQUENCE [LARGE SCALE GENOMIC DNA]</scope>
    <source>
        <strain evidence="2 3">HHB9708</strain>
    </source>
</reference>
<keyword evidence="3" id="KW-1185">Reference proteome</keyword>
<organism evidence="2 3">
    <name type="scientific">Sistotremastrum niveocremeum HHB9708</name>
    <dbReference type="NCBI Taxonomy" id="1314777"/>
    <lineage>
        <taxon>Eukaryota</taxon>
        <taxon>Fungi</taxon>
        <taxon>Dikarya</taxon>
        <taxon>Basidiomycota</taxon>
        <taxon>Agaricomycotina</taxon>
        <taxon>Agaricomycetes</taxon>
        <taxon>Sistotremastrales</taxon>
        <taxon>Sistotremastraceae</taxon>
        <taxon>Sertulicium</taxon>
        <taxon>Sertulicium niveocremeum</taxon>
    </lineage>
</organism>
<accession>A0A164N484</accession>
<name>A0A164N484_9AGAM</name>
<dbReference type="EMBL" id="KV419452">
    <property type="protein sequence ID" value="KZS87337.1"/>
    <property type="molecule type" value="Genomic_DNA"/>
</dbReference>
<protein>
    <submittedName>
        <fullName evidence="2">Uncharacterized protein</fullName>
    </submittedName>
</protein>
<feature type="compositionally biased region" description="Basic and acidic residues" evidence="1">
    <location>
        <begin position="102"/>
        <end position="116"/>
    </location>
</feature>
<feature type="compositionally biased region" description="Low complexity" evidence="1">
    <location>
        <begin position="80"/>
        <end position="96"/>
    </location>
</feature>
<evidence type="ECO:0000313" key="2">
    <source>
        <dbReference type="EMBL" id="KZS87337.1"/>
    </source>
</evidence>
<sequence length="314" mass="35201">MSKHDWILWNERTKMAMVSVTHVRYSVMGRSMRYLLPKTGEKKSAGLSAFNFSGIVGSINSDAMAEARPWLPQGRFGSKSSLPGTGPSRGSGPTATAIADVGSDKEKEEESRRRVSDEDEGVPMRRYQKIARSSSYEEDSLPETGSDVDQAVKVHVMPSELKRSDKLRRLSRTKLAHPEGRSSMTPKSNEEISHCDGIIRELGVLFVDAWELNGDQHETTARQSMTYTESYLLALEVTEIVLIQQRLDCWREIVDVRQRDANLTIRAEEVDWVFRGEQRGAGILPPGMDCTVKVKETELEGPCQRVHDSECAGR</sequence>
<evidence type="ECO:0000256" key="1">
    <source>
        <dbReference type="SAM" id="MobiDB-lite"/>
    </source>
</evidence>
<evidence type="ECO:0000313" key="3">
    <source>
        <dbReference type="Proteomes" id="UP000076722"/>
    </source>
</evidence>
<feature type="region of interest" description="Disordered" evidence="1">
    <location>
        <begin position="72"/>
        <end position="145"/>
    </location>
</feature>
<proteinExistence type="predicted"/>